<proteinExistence type="predicted"/>
<dbReference type="RefSeq" id="WP_094368077.1">
    <property type="nucleotide sequence ID" value="NZ_NOJY02000100.1"/>
</dbReference>
<evidence type="ECO:0000313" key="3">
    <source>
        <dbReference type="Proteomes" id="UP000215694"/>
    </source>
</evidence>
<dbReference type="Pfam" id="PF14266">
    <property type="entry name" value="YceG_bac"/>
    <property type="match status" value="2"/>
</dbReference>
<gene>
    <name evidence="2" type="ORF">CHL78_019400</name>
</gene>
<sequence length="523" mass="60432">MSDSVVFDRIFSSQSDRGNYTPSKGYLSYFIANIGVINEDLYNLEIFKANSYINERNDIALFVQSIGNPSDFDIINYFKNCVSNYRGSIYDLNLDIVNDEEINNRIKRAFDILLKEEGDEFANDRIKQNFIVKIMAWIKTYIGKLKINRTEAPKVIFYGEIKKHEVYLLLLLHLAGFDVLYLSPSSDSNIDILKKEKYKIELINNIIIDSNLSFEERVELGEKVEKSSIKKAFTIGAEASKRISEELLNDSGFIKPWQLQDRSIKNLLLSSTIDEVSIYWKQPLKLRPGFSFDNNIVQAPVFFSKINGVYNDSKEYINFVNLLKGSDEAFFIEFDGNINNFSKEFTKEAFSLSFVLNSEGKIDKKAILNDKNYSISTLNTNQQTMILDKIEEIIMSEMFIDGLNREDRIKGMYSVLYMNKRFVHMINNFDYSLVNPKLVIYLGESLVFDKEVVFIMILLSKIGFDILILTPGGENCIENVINNQLVDIHRLDKMVYDFKLSSLQEDESLLKKLFGKRSGFKWG</sequence>
<protein>
    <recommendedName>
        <fullName evidence="1">Putative component of 'biosynthetic module' domain-containing protein</fullName>
    </recommendedName>
</protein>
<dbReference type="Proteomes" id="UP000215694">
    <property type="component" value="Unassembled WGS sequence"/>
</dbReference>
<comment type="caution">
    <text evidence="2">The sequence shown here is derived from an EMBL/GenBank/DDBJ whole genome shotgun (WGS) entry which is preliminary data.</text>
</comment>
<organism evidence="2 3">
    <name type="scientific">Romboutsia weinsteinii</name>
    <dbReference type="NCBI Taxonomy" id="2020949"/>
    <lineage>
        <taxon>Bacteria</taxon>
        <taxon>Bacillati</taxon>
        <taxon>Bacillota</taxon>
        <taxon>Clostridia</taxon>
        <taxon>Peptostreptococcales</taxon>
        <taxon>Peptostreptococcaceae</taxon>
        <taxon>Romboutsia</taxon>
    </lineage>
</organism>
<feature type="domain" description="Putative component of 'biosynthetic module'" evidence="1">
    <location>
        <begin position="5"/>
        <end position="246"/>
    </location>
</feature>
<feature type="domain" description="Putative component of 'biosynthetic module'" evidence="1">
    <location>
        <begin position="271"/>
        <end position="487"/>
    </location>
</feature>
<reference evidence="2 3" key="1">
    <citation type="journal article" date="2017" name="Genome Announc.">
        <title>Draft Genome Sequence of Romboutsia weinsteinii sp. nov. Strain CCRI-19649(T) Isolated from Surface Water.</title>
        <authorList>
            <person name="Maheux A.F."/>
            <person name="Boudreau D.K."/>
            <person name="Berube E."/>
            <person name="Boissinot M."/>
            <person name="Cantin P."/>
            <person name="Raymond F."/>
            <person name="Corbeil J."/>
            <person name="Omar R.F."/>
            <person name="Bergeron M.G."/>
        </authorList>
    </citation>
    <scope>NUCLEOTIDE SEQUENCE [LARGE SCALE GENOMIC DNA]</scope>
    <source>
        <strain evidence="2 3">CCRI-19649</strain>
    </source>
</reference>
<accession>A0A371IXK1</accession>
<evidence type="ECO:0000313" key="2">
    <source>
        <dbReference type="EMBL" id="RDY25206.1"/>
    </source>
</evidence>
<dbReference type="EMBL" id="NOJY02000100">
    <property type="protein sequence ID" value="RDY25206.1"/>
    <property type="molecule type" value="Genomic_DNA"/>
</dbReference>
<dbReference type="InterPro" id="IPR025647">
    <property type="entry name" value="YceG_bac"/>
</dbReference>
<dbReference type="OrthoDB" id="2421008at2"/>
<keyword evidence="3" id="KW-1185">Reference proteome</keyword>
<dbReference type="AlphaFoldDB" id="A0A371IXK1"/>
<evidence type="ECO:0000259" key="1">
    <source>
        <dbReference type="Pfam" id="PF14266"/>
    </source>
</evidence>
<name>A0A371IXK1_9FIRM</name>